<feature type="transmembrane region" description="Helical" evidence="1">
    <location>
        <begin position="7"/>
        <end position="28"/>
    </location>
</feature>
<protein>
    <recommendedName>
        <fullName evidence="2">DUF218 domain-containing protein</fullName>
    </recommendedName>
</protein>
<dbReference type="OrthoDB" id="9782395at2"/>
<dbReference type="InterPro" id="IPR014729">
    <property type="entry name" value="Rossmann-like_a/b/a_fold"/>
</dbReference>
<dbReference type="AlphaFoldDB" id="A0A317T3M5"/>
<keyword evidence="4" id="KW-1185">Reference proteome</keyword>
<keyword evidence="1" id="KW-0812">Transmembrane</keyword>
<evidence type="ECO:0000313" key="3">
    <source>
        <dbReference type="EMBL" id="PWW81223.1"/>
    </source>
</evidence>
<dbReference type="CDD" id="cd06259">
    <property type="entry name" value="YdcF-like"/>
    <property type="match status" value="1"/>
</dbReference>
<dbReference type="GO" id="GO:0000270">
    <property type="term" value="P:peptidoglycan metabolic process"/>
    <property type="evidence" value="ECO:0007669"/>
    <property type="project" value="TreeGrafter"/>
</dbReference>
<dbReference type="GO" id="GO:0043164">
    <property type="term" value="P:Gram-negative-bacterium-type cell wall biogenesis"/>
    <property type="evidence" value="ECO:0007669"/>
    <property type="project" value="TreeGrafter"/>
</dbReference>
<keyword evidence="1" id="KW-1133">Transmembrane helix</keyword>
<feature type="transmembrane region" description="Helical" evidence="1">
    <location>
        <begin position="34"/>
        <end position="54"/>
    </location>
</feature>
<dbReference type="GO" id="GO:0005886">
    <property type="term" value="C:plasma membrane"/>
    <property type="evidence" value="ECO:0007669"/>
    <property type="project" value="TreeGrafter"/>
</dbReference>
<dbReference type="Proteomes" id="UP000246278">
    <property type="component" value="Unassembled WGS sequence"/>
</dbReference>
<dbReference type="RefSeq" id="WP_110024205.1">
    <property type="nucleotide sequence ID" value="NZ_PDNZ01000009.1"/>
</dbReference>
<keyword evidence="1" id="KW-0472">Membrane</keyword>
<evidence type="ECO:0000313" key="4">
    <source>
        <dbReference type="Proteomes" id="UP000246278"/>
    </source>
</evidence>
<name>A0A317T3M5_9CHLB</name>
<evidence type="ECO:0000259" key="2">
    <source>
        <dbReference type="Pfam" id="PF02698"/>
    </source>
</evidence>
<feature type="domain" description="DUF218" evidence="2">
    <location>
        <begin position="73"/>
        <end position="239"/>
    </location>
</feature>
<sequence length="254" mass="27976">MLILHKILPVFFLPLGLAIVIVGIGALLRKWAVVWIGVALLWVFSMPVTGDWLIRQVEGVDRRVAVKSLEQADAVVVLGGMVEQVPGVHYGEWRDAADRFEGGLEVFLAGKAPLLIFMGAKVPWTPEARPEGEILAERAIRLGISGDAVRVTGRVGNTADEAKAVKELLAGTERPEVVLVTSAFHMKRASMLFRSTGMEVQPFPVDFRTSYYSEKTLVDFLPSAGGIENVEIAIREILGLFYYKIRLDLLFLSS</sequence>
<accession>A0A317T3M5</accession>
<proteinExistence type="predicted"/>
<dbReference type="InterPro" id="IPR051599">
    <property type="entry name" value="Cell_Envelope_Assoc"/>
</dbReference>
<dbReference type="Gene3D" id="3.40.50.620">
    <property type="entry name" value="HUPs"/>
    <property type="match status" value="1"/>
</dbReference>
<evidence type="ECO:0000256" key="1">
    <source>
        <dbReference type="SAM" id="Phobius"/>
    </source>
</evidence>
<dbReference type="PANTHER" id="PTHR30336">
    <property type="entry name" value="INNER MEMBRANE PROTEIN, PROBABLE PERMEASE"/>
    <property type="match status" value="1"/>
</dbReference>
<dbReference type="InterPro" id="IPR003848">
    <property type="entry name" value="DUF218"/>
</dbReference>
<organism evidence="3 4">
    <name type="scientific">Prosthecochloris marina</name>
    <dbReference type="NCBI Taxonomy" id="2017681"/>
    <lineage>
        <taxon>Bacteria</taxon>
        <taxon>Pseudomonadati</taxon>
        <taxon>Chlorobiota</taxon>
        <taxon>Chlorobiia</taxon>
        <taxon>Chlorobiales</taxon>
        <taxon>Chlorobiaceae</taxon>
        <taxon>Prosthecochloris</taxon>
    </lineage>
</organism>
<gene>
    <name evidence="3" type="ORF">CR164_11620</name>
</gene>
<comment type="caution">
    <text evidence="3">The sequence shown here is derived from an EMBL/GenBank/DDBJ whole genome shotgun (WGS) entry which is preliminary data.</text>
</comment>
<dbReference type="EMBL" id="PDNZ01000009">
    <property type="protein sequence ID" value="PWW81223.1"/>
    <property type="molecule type" value="Genomic_DNA"/>
</dbReference>
<dbReference type="Pfam" id="PF02698">
    <property type="entry name" value="DUF218"/>
    <property type="match status" value="1"/>
</dbReference>
<reference evidence="4" key="1">
    <citation type="submission" date="2017-10" db="EMBL/GenBank/DDBJ databases">
        <authorList>
            <person name="Gaisin V.A."/>
            <person name="Rysina M.S."/>
            <person name="Grouzdev D.S."/>
        </authorList>
    </citation>
    <scope>NUCLEOTIDE SEQUENCE [LARGE SCALE GENOMIC DNA]</scope>
    <source>
        <strain evidence="4">V1</strain>
    </source>
</reference>
<dbReference type="PANTHER" id="PTHR30336:SF4">
    <property type="entry name" value="ENVELOPE BIOGENESIS FACTOR ELYC"/>
    <property type="match status" value="1"/>
</dbReference>